<dbReference type="GO" id="GO:0055085">
    <property type="term" value="P:transmembrane transport"/>
    <property type="evidence" value="ECO:0007669"/>
    <property type="project" value="InterPro"/>
</dbReference>
<sequence length="441" mass="49526">MNNEEIKRMLRKFYKNPSAMFGLFLLIGFIIIGILAPVLAPVSIPNDSDLEDISNYLANYTEDKKQDILDSFQSYYELSYDFYLTDYDTIMDLKDKLIKYKSNKLSKKDFSEFLLSLADEYIIDQSYVDQLNSGDKKVINELNSLVKTYETKKKEASKEKSRIEQLSNSKNFESDAHKIYNELYKSYVKSINFDPYLMPNVTLSSKPEPPSKDHPFGVSNGKDIYYGVIWGVRTGFKIGLIVVISGTIIGLFIGSISAYFGGWIDEVLMRITDIFMSIPFLLAAMVLTTILGTGLDKVMIALVVFGWMGTARLIRGNILQTKNEQYVLAAKALGVSDAKIIVKHILPNTIFPVVVQASMRIGSMVITAAGLSFLGVGAPQGYADWGSVLTYARDWMLGGGSNALQYWYTITYPGIAMVLFVLAWNLVGDALRDIFDPKLRM</sequence>
<dbReference type="KEGG" id="ocy:OSSY52_01290"/>
<feature type="coiled-coil region" evidence="8">
    <location>
        <begin position="139"/>
        <end position="169"/>
    </location>
</feature>
<organism evidence="10 11">
    <name type="scientific">Tepiditoga spiralis</name>
    <dbReference type="NCBI Taxonomy" id="2108365"/>
    <lineage>
        <taxon>Bacteria</taxon>
        <taxon>Thermotogati</taxon>
        <taxon>Thermotogota</taxon>
        <taxon>Thermotogae</taxon>
        <taxon>Petrotogales</taxon>
        <taxon>Petrotogaceae</taxon>
        <taxon>Tepiditoga</taxon>
    </lineage>
</organism>
<dbReference type="CDD" id="cd06261">
    <property type="entry name" value="TM_PBP2"/>
    <property type="match status" value="1"/>
</dbReference>
<dbReference type="InParanoid" id="A0A7G1G1E5"/>
<dbReference type="Gene3D" id="1.10.3720.10">
    <property type="entry name" value="MetI-like"/>
    <property type="match status" value="1"/>
</dbReference>
<feature type="transmembrane region" description="Helical" evidence="7">
    <location>
        <begin position="21"/>
        <end position="40"/>
    </location>
</feature>
<feature type="transmembrane region" description="Helical" evidence="7">
    <location>
        <begin position="274"/>
        <end position="292"/>
    </location>
</feature>
<feature type="domain" description="ABC transmembrane type-1" evidence="9">
    <location>
        <begin position="232"/>
        <end position="428"/>
    </location>
</feature>
<evidence type="ECO:0000256" key="6">
    <source>
        <dbReference type="ARBA" id="ARBA00023136"/>
    </source>
</evidence>
<dbReference type="InterPro" id="IPR025966">
    <property type="entry name" value="OppC_N"/>
</dbReference>
<name>A0A7G1G1E5_9BACT</name>
<evidence type="ECO:0000313" key="10">
    <source>
        <dbReference type="EMBL" id="BBE29988.1"/>
    </source>
</evidence>
<dbReference type="PROSITE" id="PS50928">
    <property type="entry name" value="ABC_TM1"/>
    <property type="match status" value="1"/>
</dbReference>
<keyword evidence="6 7" id="KW-0472">Membrane</keyword>
<feature type="transmembrane region" description="Helical" evidence="7">
    <location>
        <begin position="361"/>
        <end position="383"/>
    </location>
</feature>
<evidence type="ECO:0000256" key="3">
    <source>
        <dbReference type="ARBA" id="ARBA00022475"/>
    </source>
</evidence>
<dbReference type="Proteomes" id="UP000516361">
    <property type="component" value="Chromosome"/>
</dbReference>
<comment type="subcellular location">
    <subcellularLocation>
        <location evidence="1 7">Cell membrane</location>
        <topology evidence="1 7">Multi-pass membrane protein</topology>
    </subcellularLocation>
</comment>
<dbReference type="InterPro" id="IPR000515">
    <property type="entry name" value="MetI-like"/>
</dbReference>
<reference evidence="10 11" key="1">
    <citation type="submission" date="2018-06" db="EMBL/GenBank/DDBJ databases">
        <title>Genome sequencing of Oceanotoga sp. sy52.</title>
        <authorList>
            <person name="Mori K."/>
        </authorList>
    </citation>
    <scope>NUCLEOTIDE SEQUENCE [LARGE SCALE GENOMIC DNA]</scope>
    <source>
        <strain evidence="11">sy52</strain>
    </source>
</reference>
<comment type="similarity">
    <text evidence="7">Belongs to the binding-protein-dependent transport system permease family.</text>
</comment>
<accession>A0A7G1G1E5</accession>
<dbReference type="Pfam" id="PF12911">
    <property type="entry name" value="OppC_N"/>
    <property type="match status" value="1"/>
</dbReference>
<feature type="transmembrane region" description="Helical" evidence="7">
    <location>
        <begin position="298"/>
        <end position="314"/>
    </location>
</feature>
<dbReference type="EMBL" id="AP018712">
    <property type="protein sequence ID" value="BBE29988.1"/>
    <property type="molecule type" value="Genomic_DNA"/>
</dbReference>
<keyword evidence="3" id="KW-1003">Cell membrane</keyword>
<gene>
    <name evidence="10" type="ORF">OSSY52_01290</name>
</gene>
<feature type="transmembrane region" description="Helical" evidence="7">
    <location>
        <begin position="238"/>
        <end position="262"/>
    </location>
</feature>
<evidence type="ECO:0000259" key="9">
    <source>
        <dbReference type="PROSITE" id="PS50928"/>
    </source>
</evidence>
<evidence type="ECO:0000256" key="4">
    <source>
        <dbReference type="ARBA" id="ARBA00022692"/>
    </source>
</evidence>
<feature type="transmembrane region" description="Helical" evidence="7">
    <location>
        <begin position="403"/>
        <end position="427"/>
    </location>
</feature>
<keyword evidence="4 7" id="KW-0812">Transmembrane</keyword>
<evidence type="ECO:0000256" key="2">
    <source>
        <dbReference type="ARBA" id="ARBA00022448"/>
    </source>
</evidence>
<keyword evidence="2 7" id="KW-0813">Transport</keyword>
<evidence type="ECO:0000256" key="5">
    <source>
        <dbReference type="ARBA" id="ARBA00022989"/>
    </source>
</evidence>
<evidence type="ECO:0000313" key="11">
    <source>
        <dbReference type="Proteomes" id="UP000516361"/>
    </source>
</evidence>
<dbReference type="SUPFAM" id="SSF161098">
    <property type="entry name" value="MetI-like"/>
    <property type="match status" value="1"/>
</dbReference>
<keyword evidence="8" id="KW-0175">Coiled coil</keyword>
<dbReference type="PANTHER" id="PTHR43386:SF1">
    <property type="entry name" value="D,D-DIPEPTIDE TRANSPORT SYSTEM PERMEASE PROTEIN DDPC-RELATED"/>
    <property type="match status" value="1"/>
</dbReference>
<evidence type="ECO:0000256" key="1">
    <source>
        <dbReference type="ARBA" id="ARBA00004651"/>
    </source>
</evidence>
<dbReference type="InterPro" id="IPR050366">
    <property type="entry name" value="BP-dependent_transpt_permease"/>
</dbReference>
<proteinExistence type="inferred from homology"/>
<dbReference type="GO" id="GO:0005886">
    <property type="term" value="C:plasma membrane"/>
    <property type="evidence" value="ECO:0007669"/>
    <property type="project" value="UniProtKB-SubCell"/>
</dbReference>
<keyword evidence="5 7" id="KW-1133">Transmembrane helix</keyword>
<keyword evidence="11" id="KW-1185">Reference proteome</keyword>
<dbReference type="PANTHER" id="PTHR43386">
    <property type="entry name" value="OLIGOPEPTIDE TRANSPORT SYSTEM PERMEASE PROTEIN APPC"/>
    <property type="match status" value="1"/>
</dbReference>
<evidence type="ECO:0000256" key="7">
    <source>
        <dbReference type="RuleBase" id="RU363032"/>
    </source>
</evidence>
<dbReference type="AlphaFoldDB" id="A0A7G1G1E5"/>
<evidence type="ECO:0000256" key="8">
    <source>
        <dbReference type="SAM" id="Coils"/>
    </source>
</evidence>
<protein>
    <recommendedName>
        <fullName evidence="9">ABC transmembrane type-1 domain-containing protein</fullName>
    </recommendedName>
</protein>
<dbReference type="Pfam" id="PF00528">
    <property type="entry name" value="BPD_transp_1"/>
    <property type="match status" value="1"/>
</dbReference>
<dbReference type="InterPro" id="IPR035906">
    <property type="entry name" value="MetI-like_sf"/>
</dbReference>